<keyword evidence="3" id="KW-1185">Reference proteome</keyword>
<sequence>MLSLRMDGTPLDRPARHAAQSGTSVRDHVVRTLVRVDFDERSTSSVDEVERFCAGESA</sequence>
<name>A0ABN3JB60_9ACTN</name>
<evidence type="ECO:0000313" key="2">
    <source>
        <dbReference type="EMBL" id="GAA2426275.1"/>
    </source>
</evidence>
<evidence type="ECO:0000256" key="1">
    <source>
        <dbReference type="SAM" id="MobiDB-lite"/>
    </source>
</evidence>
<proteinExistence type="predicted"/>
<comment type="caution">
    <text evidence="2">The sequence shown here is derived from an EMBL/GenBank/DDBJ whole genome shotgun (WGS) entry which is preliminary data.</text>
</comment>
<evidence type="ECO:0000313" key="3">
    <source>
        <dbReference type="Proteomes" id="UP001501638"/>
    </source>
</evidence>
<feature type="region of interest" description="Disordered" evidence="1">
    <location>
        <begin position="1"/>
        <end position="24"/>
    </location>
</feature>
<dbReference type="EMBL" id="BAAASZ010000006">
    <property type="protein sequence ID" value="GAA2426275.1"/>
    <property type="molecule type" value="Genomic_DNA"/>
</dbReference>
<gene>
    <name evidence="2" type="ORF">GCM10010405_05970</name>
</gene>
<reference evidence="2 3" key="1">
    <citation type="journal article" date="2019" name="Int. J. Syst. Evol. Microbiol.">
        <title>The Global Catalogue of Microorganisms (GCM) 10K type strain sequencing project: providing services to taxonomists for standard genome sequencing and annotation.</title>
        <authorList>
            <consortium name="The Broad Institute Genomics Platform"/>
            <consortium name="The Broad Institute Genome Sequencing Center for Infectious Disease"/>
            <person name="Wu L."/>
            <person name="Ma J."/>
        </authorList>
    </citation>
    <scope>NUCLEOTIDE SEQUENCE [LARGE SCALE GENOMIC DNA]</scope>
    <source>
        <strain evidence="2 3">JCM 6305</strain>
    </source>
</reference>
<dbReference type="Proteomes" id="UP001501638">
    <property type="component" value="Unassembled WGS sequence"/>
</dbReference>
<accession>A0ABN3JB60</accession>
<organism evidence="2 3">
    <name type="scientific">Streptomyces macrosporus</name>
    <dbReference type="NCBI Taxonomy" id="44032"/>
    <lineage>
        <taxon>Bacteria</taxon>
        <taxon>Bacillati</taxon>
        <taxon>Actinomycetota</taxon>
        <taxon>Actinomycetes</taxon>
        <taxon>Kitasatosporales</taxon>
        <taxon>Streptomycetaceae</taxon>
        <taxon>Streptomyces</taxon>
    </lineage>
</organism>
<protein>
    <submittedName>
        <fullName evidence="2">Uncharacterized protein</fullName>
    </submittedName>
</protein>